<dbReference type="InterPro" id="IPR010982">
    <property type="entry name" value="Lambda_DNA-bd_dom_sf"/>
</dbReference>
<organism evidence="6 7">
    <name type="scientific">Phyllobacterium ifriqiyense</name>
    <dbReference type="NCBI Taxonomy" id="314238"/>
    <lineage>
        <taxon>Bacteria</taxon>
        <taxon>Pseudomonadati</taxon>
        <taxon>Pseudomonadota</taxon>
        <taxon>Alphaproteobacteria</taxon>
        <taxon>Hyphomicrobiales</taxon>
        <taxon>Phyllobacteriaceae</taxon>
        <taxon>Phyllobacterium</taxon>
    </lineage>
</organism>
<keyword evidence="1" id="KW-0805">Transcription regulation</keyword>
<name>A0ABU0S2L7_9HYPH</name>
<evidence type="ECO:0000256" key="3">
    <source>
        <dbReference type="ARBA" id="ARBA00023163"/>
    </source>
</evidence>
<accession>A0ABU0S2L7</accession>
<evidence type="ECO:0000256" key="1">
    <source>
        <dbReference type="ARBA" id="ARBA00023015"/>
    </source>
</evidence>
<dbReference type="CDD" id="cd20009">
    <property type="entry name" value="PBP1_RafR-like"/>
    <property type="match status" value="1"/>
</dbReference>
<dbReference type="PROSITE" id="PS50932">
    <property type="entry name" value="HTH_LACI_2"/>
    <property type="match status" value="1"/>
</dbReference>
<dbReference type="Proteomes" id="UP001237780">
    <property type="component" value="Unassembled WGS sequence"/>
</dbReference>
<dbReference type="Gene3D" id="1.10.260.40">
    <property type="entry name" value="lambda repressor-like DNA-binding domains"/>
    <property type="match status" value="1"/>
</dbReference>
<evidence type="ECO:0000256" key="2">
    <source>
        <dbReference type="ARBA" id="ARBA00023125"/>
    </source>
</evidence>
<proteinExistence type="predicted"/>
<dbReference type="Pfam" id="PF00356">
    <property type="entry name" value="LacI"/>
    <property type="match status" value="1"/>
</dbReference>
<dbReference type="Gene3D" id="3.40.50.2300">
    <property type="match status" value="2"/>
</dbReference>
<evidence type="ECO:0000259" key="5">
    <source>
        <dbReference type="PROSITE" id="PS50932"/>
    </source>
</evidence>
<dbReference type="SUPFAM" id="SSF53822">
    <property type="entry name" value="Periplasmic binding protein-like I"/>
    <property type="match status" value="1"/>
</dbReference>
<evidence type="ECO:0000256" key="4">
    <source>
        <dbReference type="SAM" id="MobiDB-lite"/>
    </source>
</evidence>
<gene>
    <name evidence="6" type="ORF">QFZ34_000136</name>
</gene>
<dbReference type="EMBL" id="JAUSZT010000001">
    <property type="protein sequence ID" value="MDQ0994959.1"/>
    <property type="molecule type" value="Genomic_DNA"/>
</dbReference>
<evidence type="ECO:0000313" key="7">
    <source>
        <dbReference type="Proteomes" id="UP001237780"/>
    </source>
</evidence>
<dbReference type="SUPFAM" id="SSF47413">
    <property type="entry name" value="lambda repressor-like DNA-binding domains"/>
    <property type="match status" value="1"/>
</dbReference>
<dbReference type="CDD" id="cd01392">
    <property type="entry name" value="HTH_LacI"/>
    <property type="match status" value="1"/>
</dbReference>
<dbReference type="InterPro" id="IPR000843">
    <property type="entry name" value="HTH_LacI"/>
</dbReference>
<feature type="domain" description="HTH lacI-type" evidence="5">
    <location>
        <begin position="29"/>
        <end position="83"/>
    </location>
</feature>
<keyword evidence="2" id="KW-0238">DNA-binding</keyword>
<keyword evidence="7" id="KW-1185">Reference proteome</keyword>
<dbReference type="Pfam" id="PF13377">
    <property type="entry name" value="Peripla_BP_3"/>
    <property type="match status" value="1"/>
</dbReference>
<reference evidence="6 7" key="1">
    <citation type="submission" date="2023-07" db="EMBL/GenBank/DDBJ databases">
        <title>Comparative genomics of wheat-associated soil bacteria to identify genetic determinants of phenazine resistance.</title>
        <authorList>
            <person name="Mouncey N."/>
        </authorList>
    </citation>
    <scope>NUCLEOTIDE SEQUENCE [LARGE SCALE GENOMIC DNA]</scope>
    <source>
        <strain evidence="6 7">W4I11</strain>
    </source>
</reference>
<dbReference type="PANTHER" id="PTHR30146">
    <property type="entry name" value="LACI-RELATED TRANSCRIPTIONAL REPRESSOR"/>
    <property type="match status" value="1"/>
</dbReference>
<dbReference type="PANTHER" id="PTHR30146:SF109">
    <property type="entry name" value="HTH-TYPE TRANSCRIPTIONAL REGULATOR GALS"/>
    <property type="match status" value="1"/>
</dbReference>
<dbReference type="InterPro" id="IPR028082">
    <property type="entry name" value="Peripla_BP_I"/>
</dbReference>
<dbReference type="InterPro" id="IPR046335">
    <property type="entry name" value="LacI/GalR-like_sensor"/>
</dbReference>
<feature type="region of interest" description="Disordered" evidence="4">
    <location>
        <begin position="1"/>
        <end position="24"/>
    </location>
</feature>
<sequence>MTGQQDMNAKDLRRGLSSEAVELPEGERPTLKTIAFMAGLGVTTVSRALKDAPEIGRATKNRVQLIAKQIGYRPNRAGVRLRTGKTNVISLVLNAQSEIMGLTSNMVYGISEILSQTPYHLTVTPYSAENDPMQPIRYIVETGSADGIIMSRTEPDDARVRYLTEHGIPFATHGRTEMGIEHPFHDFDNEAFAYKSARSLLIKGRKKIAMMAGPTSAVTYHRHLERGFSRAIEEGGAQAILVPDIDVDTSLGRIRDRTEEIMSGQNRPDGIVCCSGSAAIALVAGIEAAGLKIGRDVDLVSKQSSDVLKWFRPEIIVFNEDVRHAGRELARAVLRRIEGVDARELQSLSYPDE</sequence>
<dbReference type="SMART" id="SM00354">
    <property type="entry name" value="HTH_LACI"/>
    <property type="match status" value="1"/>
</dbReference>
<evidence type="ECO:0000313" key="6">
    <source>
        <dbReference type="EMBL" id="MDQ0994959.1"/>
    </source>
</evidence>
<protein>
    <submittedName>
        <fullName evidence="6">LacI family transcriptional regulator</fullName>
    </submittedName>
</protein>
<comment type="caution">
    <text evidence="6">The sequence shown here is derived from an EMBL/GenBank/DDBJ whole genome shotgun (WGS) entry which is preliminary data.</text>
</comment>
<keyword evidence="3" id="KW-0804">Transcription</keyword>